<sequence>MREPTPIMELYAWHRAALAGEDPPLHDGQPECGWFKTKLVKGGPWVAARIWVEREIDPETGELAQPETYRCEIDGERRNAENAWSRVCKNPITRGEHDALIAMKETLPEMRAVMKEIDLTKEPMRP</sequence>
<proteinExistence type="predicted"/>
<organism evidence="1 2">
    <name type="scientific">Thioclava dalianensis</name>
    <dbReference type="NCBI Taxonomy" id="1185766"/>
    <lineage>
        <taxon>Bacteria</taxon>
        <taxon>Pseudomonadati</taxon>
        <taxon>Pseudomonadota</taxon>
        <taxon>Alphaproteobacteria</taxon>
        <taxon>Rhodobacterales</taxon>
        <taxon>Paracoccaceae</taxon>
        <taxon>Thioclava</taxon>
    </lineage>
</organism>
<dbReference type="RefSeq" id="WP_038067993.1">
    <property type="nucleotide sequence ID" value="NZ_FOVB01000006.1"/>
</dbReference>
<evidence type="ECO:0000313" key="1">
    <source>
        <dbReference type="EMBL" id="KEP68834.1"/>
    </source>
</evidence>
<dbReference type="AlphaFoldDB" id="A0A074TAX2"/>
<reference evidence="1 2" key="1">
    <citation type="submission" date="2014-03" db="EMBL/GenBank/DDBJ databases">
        <title>The draft genome sequence of Thioclava dalianensis DLFJ1-1.</title>
        <authorList>
            <person name="Lai Q."/>
            <person name="Shao Z."/>
        </authorList>
    </citation>
    <scope>NUCLEOTIDE SEQUENCE [LARGE SCALE GENOMIC DNA]</scope>
    <source>
        <strain evidence="1 2">DLFJ1-1</strain>
    </source>
</reference>
<comment type="caution">
    <text evidence="1">The sequence shown here is derived from an EMBL/GenBank/DDBJ whole genome shotgun (WGS) entry which is preliminary data.</text>
</comment>
<name>A0A074TAX2_9RHOB</name>
<dbReference type="EMBL" id="JHEH01000023">
    <property type="protein sequence ID" value="KEP68834.1"/>
    <property type="molecule type" value="Genomic_DNA"/>
</dbReference>
<keyword evidence="2" id="KW-1185">Reference proteome</keyword>
<dbReference type="STRING" id="1185766.SAMN05216224_10653"/>
<gene>
    <name evidence="1" type="ORF">DL1_08680</name>
</gene>
<evidence type="ECO:0000313" key="2">
    <source>
        <dbReference type="Proteomes" id="UP000027725"/>
    </source>
</evidence>
<dbReference type="Proteomes" id="UP000027725">
    <property type="component" value="Unassembled WGS sequence"/>
</dbReference>
<accession>A0A074TAX2</accession>
<protein>
    <submittedName>
        <fullName evidence="1">Uncharacterized protein</fullName>
    </submittedName>
</protein>
<dbReference type="OrthoDB" id="8114479at2"/>